<feature type="repeat" description="ANK" evidence="5">
    <location>
        <begin position="118"/>
        <end position="150"/>
    </location>
</feature>
<dbReference type="Pfam" id="PF12796">
    <property type="entry name" value="Ank_2"/>
    <property type="match status" value="2"/>
</dbReference>
<dbReference type="RefSeq" id="NP_001166526.1">
    <property type="nucleotide sequence ID" value="NM_001173055.1"/>
</dbReference>
<dbReference type="GeneID" id="100192397"/>
<dbReference type="PANTHER" id="PTHR24141:SF1">
    <property type="entry name" value="2-5A-DEPENDENT RIBONUCLEASE"/>
    <property type="match status" value="1"/>
</dbReference>
<dbReference type="CDD" id="cd10423">
    <property type="entry name" value="RNase_RNase-L"/>
    <property type="match status" value="1"/>
</dbReference>
<dbReference type="GO" id="GO:0051607">
    <property type="term" value="P:defense response to virus"/>
    <property type="evidence" value="ECO:0007669"/>
    <property type="project" value="TreeGrafter"/>
</dbReference>
<keyword evidence="2" id="KW-0547">Nucleotide-binding</keyword>
<evidence type="ECO:0000313" key="8">
    <source>
        <dbReference type="EMBL" id="ABF55363.1"/>
    </source>
</evidence>
<evidence type="ECO:0000256" key="5">
    <source>
        <dbReference type="PROSITE-ProRule" id="PRU00023"/>
    </source>
</evidence>
<dbReference type="KEGG" id="cpoc:100192397"/>
<dbReference type="EMBL" id="DQ497161">
    <property type="protein sequence ID" value="ABF55363.1"/>
    <property type="molecule type" value="mRNA"/>
</dbReference>
<evidence type="ECO:0000256" key="4">
    <source>
        <dbReference type="ARBA" id="ARBA00023043"/>
    </source>
</evidence>
<dbReference type="SUPFAM" id="SSF48403">
    <property type="entry name" value="Ankyrin repeat"/>
    <property type="match status" value="1"/>
</dbReference>
<dbReference type="InterPro" id="IPR010513">
    <property type="entry name" value="KEN_dom"/>
</dbReference>
<feature type="repeat" description="ANK" evidence="5">
    <location>
        <begin position="52"/>
        <end position="84"/>
    </location>
</feature>
<proteinExistence type="evidence at transcript level"/>
<dbReference type="PROSITE" id="PS50011">
    <property type="entry name" value="PROTEIN_KINASE_DOM"/>
    <property type="match status" value="1"/>
</dbReference>
<evidence type="ECO:0000256" key="3">
    <source>
        <dbReference type="ARBA" id="ARBA00022840"/>
    </source>
</evidence>
<dbReference type="PRINTS" id="PR01415">
    <property type="entry name" value="ANKYRIN"/>
</dbReference>
<dbReference type="CTD" id="6041"/>
<dbReference type="FunFam" id="1.20.1440.180:FF:000003">
    <property type="entry name" value="Ribonuclease L"/>
    <property type="match status" value="1"/>
</dbReference>
<dbReference type="InterPro" id="IPR011009">
    <property type="entry name" value="Kinase-like_dom_sf"/>
</dbReference>
<dbReference type="InterPro" id="IPR038357">
    <property type="entry name" value="KEN_sf"/>
</dbReference>
<dbReference type="SUPFAM" id="SSF56112">
    <property type="entry name" value="Protein kinase-like (PK-like)"/>
    <property type="match status" value="1"/>
</dbReference>
<feature type="repeat" description="ANK" evidence="5">
    <location>
        <begin position="85"/>
        <end position="117"/>
    </location>
</feature>
<feature type="domain" description="KEN" evidence="7">
    <location>
        <begin position="583"/>
        <end position="717"/>
    </location>
</feature>
<evidence type="ECO:0000259" key="6">
    <source>
        <dbReference type="PROSITE" id="PS50011"/>
    </source>
</evidence>
<dbReference type="GO" id="GO:0004672">
    <property type="term" value="F:protein kinase activity"/>
    <property type="evidence" value="ECO:0007669"/>
    <property type="project" value="InterPro"/>
</dbReference>
<accession>A5H026</accession>
<sequence length="735" mass="83583">MEINGLDHSSESRRAMTENGYSLINAIQKEDISQIEQLLKIGADVNFQEEEGGWTPLQNAVQCGNKDIVELLLRHGADLHQRKKNGATSFIIAGIEGNVELLRLFLSKGADVNEYDSNGFTAFMEAACHGNVEALRFLYEKGADVNLHREPKNDQKLLGKGGGTALMDAAKRGHSDVLRVLLKEMGAEVNARDKMGRSALIHGIQRSPDAKVEDVTRLLLDHGADVCVRGEKQKTPLILAVEKKHVGLVQMLLEQEHTEIDAKDSEGRTALKAAVELNLKEIVELLCKKGASTDCGDLVRIAKRKHYDNALVNLLRSYNAQDCFPDTAEDWKPLSSRWGQKLEKLHKMCHRYTGKLKILKNDDYKIASTSKGGVYLGLHEEREVAVKVFREDSEHAQREMDCLRHFRGHSNFLTFCGSESEGGCLYVCVALCEESLKEHLDKPRAEAVEDEEDAHGRNVLASIFKAVQELHLHEYVHQDLQPENILIDYKNTVRLSDFDQSIKWTGDPQEIKNDLEALGRLALYVVKKGQIPFEQLKAQSNEQVLQLSPDEETKDLIHHLFCPAENVRDSLNSLLAHPFFWSWENRYRTLRNVGNESDIKMRKSDSEILNLLQLESSECSRSFAKWTDKIDKSVMKSMNKFYKKKKTFYQDSVGDLLKFIRNIGEHIDEEKNKWMKEIIGEPSHYFQKTFPDLVIYVYTKLRDTAYARHFPQTYNPTKPQCDQGIQASALARSEC</sequence>
<dbReference type="HOGENOM" id="CLU_022542_0_0_1"/>
<dbReference type="InterPro" id="IPR036770">
    <property type="entry name" value="Ankyrin_rpt-contain_sf"/>
</dbReference>
<dbReference type="Pfam" id="PF06479">
    <property type="entry name" value="Ribonuc_2-5A"/>
    <property type="match status" value="1"/>
</dbReference>
<feature type="repeat" description="ANK" evidence="5">
    <location>
        <begin position="266"/>
        <end position="298"/>
    </location>
</feature>
<dbReference type="InterPro" id="IPR002110">
    <property type="entry name" value="Ankyrin_rpt"/>
</dbReference>
<dbReference type="SMART" id="SM00580">
    <property type="entry name" value="PUG"/>
    <property type="match status" value="1"/>
</dbReference>
<dbReference type="Gene3D" id="1.10.510.10">
    <property type="entry name" value="Transferase(Phosphotransferase) domain 1"/>
    <property type="match status" value="1"/>
</dbReference>
<dbReference type="GO" id="GO:0005524">
    <property type="term" value="F:ATP binding"/>
    <property type="evidence" value="ECO:0007669"/>
    <property type="project" value="UniProtKB-KW"/>
</dbReference>
<evidence type="ECO:0000259" key="7">
    <source>
        <dbReference type="PROSITE" id="PS51392"/>
    </source>
</evidence>
<dbReference type="PROSITE" id="PS51392">
    <property type="entry name" value="KEN"/>
    <property type="match status" value="1"/>
</dbReference>
<feature type="repeat" description="ANK" evidence="5">
    <location>
        <begin position="161"/>
        <end position="194"/>
    </location>
</feature>
<gene>
    <name evidence="8" type="primary">RNASEL</name>
</gene>
<dbReference type="InterPro" id="IPR000719">
    <property type="entry name" value="Prot_kinase_dom"/>
</dbReference>
<dbReference type="SMART" id="SM00248">
    <property type="entry name" value="ANK"/>
    <property type="match status" value="8"/>
</dbReference>
<dbReference type="OrthoDB" id="194358at2759"/>
<dbReference type="PROSITE" id="PS50297">
    <property type="entry name" value="ANK_REP_REGION"/>
    <property type="match status" value="5"/>
</dbReference>
<name>A5H026_CAVPO</name>
<protein>
    <submittedName>
        <fullName evidence="8">Ribonuclease L</fullName>
    </submittedName>
</protein>
<dbReference type="Pfam" id="PF00023">
    <property type="entry name" value="Ank"/>
    <property type="match status" value="1"/>
</dbReference>
<dbReference type="Pfam" id="PF00069">
    <property type="entry name" value="Pkinase"/>
    <property type="match status" value="1"/>
</dbReference>
<dbReference type="GO" id="GO:0045071">
    <property type="term" value="P:negative regulation of viral genome replication"/>
    <property type="evidence" value="ECO:0007669"/>
    <property type="project" value="TreeGrafter"/>
</dbReference>
<reference evidence="8" key="1">
    <citation type="journal article" date="2007" name="BMC Genomics">
        <title>Characterization of the equine 2'-5' oligoadenylate synthetase 1 (OAS1) and ribonuclease L (RNASEL) innate immunity genes.</title>
        <authorList>
            <person name="Rios J.J."/>
            <person name="Perelygin A.A."/>
            <person name="Long M.T."/>
            <person name="Lear T.L."/>
            <person name="Zharkikh A.A."/>
            <person name="Brinton M.A."/>
            <person name="Adelson D.L."/>
        </authorList>
    </citation>
    <scope>NUCLEOTIDE SEQUENCE</scope>
</reference>
<dbReference type="Pfam" id="PF13857">
    <property type="entry name" value="Ank_5"/>
    <property type="match status" value="1"/>
</dbReference>
<dbReference type="GO" id="GO:0003723">
    <property type="term" value="F:RNA binding"/>
    <property type="evidence" value="ECO:0007669"/>
    <property type="project" value="TreeGrafter"/>
</dbReference>
<dbReference type="GO" id="GO:0006397">
    <property type="term" value="P:mRNA processing"/>
    <property type="evidence" value="ECO:0007669"/>
    <property type="project" value="InterPro"/>
</dbReference>
<dbReference type="InterPro" id="IPR042745">
    <property type="entry name" value="RNase-L_RNase"/>
</dbReference>
<evidence type="ECO:0000256" key="2">
    <source>
        <dbReference type="ARBA" id="ARBA00022741"/>
    </source>
</evidence>
<keyword evidence="1" id="KW-0677">Repeat</keyword>
<dbReference type="PROSITE" id="PS50088">
    <property type="entry name" value="ANK_REPEAT"/>
    <property type="match status" value="5"/>
</dbReference>
<evidence type="ECO:0000256" key="1">
    <source>
        <dbReference type="ARBA" id="ARBA00022737"/>
    </source>
</evidence>
<keyword evidence="3" id="KW-0067">ATP-binding</keyword>
<organism evidence="8">
    <name type="scientific">Cavia porcellus</name>
    <name type="common">Guinea pig</name>
    <dbReference type="NCBI Taxonomy" id="10141"/>
    <lineage>
        <taxon>Eukaryota</taxon>
        <taxon>Metazoa</taxon>
        <taxon>Chordata</taxon>
        <taxon>Craniata</taxon>
        <taxon>Vertebrata</taxon>
        <taxon>Euteleostomi</taxon>
        <taxon>Mammalia</taxon>
        <taxon>Eutheria</taxon>
        <taxon>Euarchontoglires</taxon>
        <taxon>Glires</taxon>
        <taxon>Rodentia</taxon>
        <taxon>Hystricomorpha</taxon>
        <taxon>Caviidae</taxon>
        <taxon>Cavia</taxon>
    </lineage>
</organism>
<dbReference type="GO" id="GO:0004540">
    <property type="term" value="F:RNA nuclease activity"/>
    <property type="evidence" value="ECO:0007669"/>
    <property type="project" value="InterPro"/>
</dbReference>
<keyword evidence="4 5" id="KW-0040">ANK repeat</keyword>
<dbReference type="PANTHER" id="PTHR24141">
    <property type="entry name" value="2-5A-DEPENDENT RIBONUCLEASE"/>
    <property type="match status" value="1"/>
</dbReference>
<dbReference type="Gene3D" id="1.20.1440.180">
    <property type="entry name" value="KEN domain"/>
    <property type="match status" value="1"/>
</dbReference>
<dbReference type="Gene3D" id="1.25.40.20">
    <property type="entry name" value="Ankyrin repeat-containing domain"/>
    <property type="match status" value="1"/>
</dbReference>
<dbReference type="AlphaFoldDB" id="A5H026"/>
<feature type="domain" description="Protein kinase" evidence="6">
    <location>
        <begin position="360"/>
        <end position="580"/>
    </location>
</feature>